<dbReference type="OrthoDB" id="8933311at2759"/>
<reference evidence="3" key="3">
    <citation type="submission" date="2025-09" db="UniProtKB">
        <authorList>
            <consortium name="Ensembl"/>
        </authorList>
    </citation>
    <scope>IDENTIFICATION</scope>
</reference>
<organism evidence="3 4">
    <name type="scientific">Takifugu rubripes</name>
    <name type="common">Japanese pufferfish</name>
    <name type="synonym">Fugu rubripes</name>
    <dbReference type="NCBI Taxonomy" id="31033"/>
    <lineage>
        <taxon>Eukaryota</taxon>
        <taxon>Metazoa</taxon>
        <taxon>Chordata</taxon>
        <taxon>Craniata</taxon>
        <taxon>Vertebrata</taxon>
        <taxon>Euteleostomi</taxon>
        <taxon>Actinopterygii</taxon>
        <taxon>Neopterygii</taxon>
        <taxon>Teleostei</taxon>
        <taxon>Neoteleostei</taxon>
        <taxon>Acanthomorphata</taxon>
        <taxon>Eupercaria</taxon>
        <taxon>Tetraodontiformes</taxon>
        <taxon>Tetradontoidea</taxon>
        <taxon>Tetraodontidae</taxon>
        <taxon>Takifugu</taxon>
    </lineage>
</organism>
<dbReference type="STRING" id="31033.ENSTRUP00000048212"/>
<reference evidence="3 4" key="1">
    <citation type="journal article" date="2011" name="Genome Biol. Evol.">
        <title>Integration of the genetic map and genome assembly of fugu facilitates insights into distinct features of genome evolution in teleosts and mammals.</title>
        <authorList>
            <person name="Kai W."/>
            <person name="Kikuchi K."/>
            <person name="Tohari S."/>
            <person name="Chew A.K."/>
            <person name="Tay A."/>
            <person name="Fujiwara A."/>
            <person name="Hosoya S."/>
            <person name="Suetake H."/>
            <person name="Naruse K."/>
            <person name="Brenner S."/>
            <person name="Suzuki Y."/>
            <person name="Venkatesh B."/>
        </authorList>
    </citation>
    <scope>NUCLEOTIDE SEQUENCE [LARGE SCALE GENOMIC DNA]</scope>
</reference>
<feature type="compositionally biased region" description="Polar residues" evidence="1">
    <location>
        <begin position="73"/>
        <end position="86"/>
    </location>
</feature>
<dbReference type="OMA" id="ARECHGE"/>
<dbReference type="InParanoid" id="A0A3B5JXC3"/>
<protein>
    <submittedName>
        <fullName evidence="3">Periphilin-1-like</fullName>
    </submittedName>
</protein>
<dbReference type="Proteomes" id="UP000005226">
    <property type="component" value="Chromosome 9"/>
</dbReference>
<dbReference type="RefSeq" id="XP_011605787.2">
    <property type="nucleotide sequence ID" value="XM_011607485.2"/>
</dbReference>
<dbReference type="AlphaFoldDB" id="A0A3B5JXC3"/>
<dbReference type="KEGG" id="tru:105416943"/>
<dbReference type="PANTHER" id="PTHR15836">
    <property type="entry name" value="PERIPHILIN 1"/>
    <property type="match status" value="1"/>
</dbReference>
<keyword evidence="4" id="KW-1185">Reference proteome</keyword>
<feature type="compositionally biased region" description="Basic and acidic residues" evidence="1">
    <location>
        <begin position="373"/>
        <end position="405"/>
    </location>
</feature>
<evidence type="ECO:0000259" key="2">
    <source>
        <dbReference type="Pfam" id="PF25234"/>
    </source>
</evidence>
<evidence type="ECO:0000313" key="4">
    <source>
        <dbReference type="Proteomes" id="UP000005226"/>
    </source>
</evidence>
<dbReference type="GeneID" id="105416943"/>
<feature type="compositionally biased region" description="Basic and acidic residues" evidence="1">
    <location>
        <begin position="136"/>
        <end position="155"/>
    </location>
</feature>
<reference evidence="3" key="2">
    <citation type="submission" date="2025-08" db="UniProtKB">
        <authorList>
            <consortium name="Ensembl"/>
        </authorList>
    </citation>
    <scope>IDENTIFICATION</scope>
</reference>
<dbReference type="GO" id="GO:0045892">
    <property type="term" value="P:negative regulation of DNA-templated transcription"/>
    <property type="evidence" value="ECO:0007669"/>
    <property type="project" value="InterPro"/>
</dbReference>
<evidence type="ECO:0000313" key="3">
    <source>
        <dbReference type="Ensembl" id="ENSTRUP00000048212.2"/>
    </source>
</evidence>
<dbReference type="GO" id="GO:0045814">
    <property type="term" value="P:negative regulation of gene expression, epigenetic"/>
    <property type="evidence" value="ECO:0007669"/>
    <property type="project" value="TreeGrafter"/>
</dbReference>
<dbReference type="PANTHER" id="PTHR15836:SF4">
    <property type="entry name" value="PERIPHILIN-1"/>
    <property type="match status" value="1"/>
</dbReference>
<dbReference type="Pfam" id="PF25234">
    <property type="entry name" value="Periphilin_C"/>
    <property type="match status" value="1"/>
</dbReference>
<name>A0A3B5JXC3_TAKRU</name>
<feature type="region of interest" description="Disordered" evidence="1">
    <location>
        <begin position="336"/>
        <end position="437"/>
    </location>
</feature>
<dbReference type="GeneTree" id="ENSGT00390000016228"/>
<evidence type="ECO:0000256" key="1">
    <source>
        <dbReference type="SAM" id="MobiDB-lite"/>
    </source>
</evidence>
<dbReference type="Ensembl" id="ENSTRUT00000053255.2">
    <property type="protein sequence ID" value="ENSTRUP00000048212.2"/>
    <property type="gene ID" value="ENSTRUG00000023687.2"/>
</dbReference>
<dbReference type="InterPro" id="IPR057603">
    <property type="entry name" value="Periphilin-1_C"/>
</dbReference>
<feature type="domain" description="Periphilin-1 C-terminal" evidence="2">
    <location>
        <begin position="253"/>
        <end position="331"/>
    </location>
</feature>
<feature type="compositionally biased region" description="Low complexity" evidence="1">
    <location>
        <begin position="214"/>
        <end position="247"/>
    </location>
</feature>
<sequence length="554" mass="62525">MAFQHGRRSIREAYAEHFSPMDAREVTVHRVLGFVERHSPVHQQFERGFGNDQWFDGPQNYACEQYNEGFHPSSDQQYFDNPNFHRNSPPLRHDAPFNQRYNRQDLRHQLNSRKNRVGPHFRKRGRGSGPPQNQLLDRKKSFPLVRRDRPVRADYRSAAPAGGKRERSPSSRESQPPVRSGSSTSSRSFTPDRDRDATEPPPQKIFRPNEPANQTSTSSVEEDQQSSSSSTEKTAASVAETEEVAAAGMEPTLTPEEDFKARRLKAIRAKAVEIEKLYRQDCETFRTVVKMLVEKEPALDNLLQISLDKNLQEIKQRCLDDLRHFVKELDEATDQNRDVLDRDAPQTSSDLPVCRDDPQLCSIEPTSAAGQQQERKEECTAVEHRGGKHDGTGSEICKPGKREMAADSGEEDNLSNPAKFHFQGSSCPPQQDLRGGGDRRLQLYTSQGEKLSNVHLSNPTVWQNIGYIRAGWAPSRLPFLPSSQYWKLKANSTVVATRVPSQAKDKNHDKEPCGVTCYMHNEGPWCEIQADNGTLQCLLAALPAKAQGPPGMRH</sequence>
<dbReference type="InterPro" id="IPR028851">
    <property type="entry name" value="Pphln1"/>
</dbReference>
<feature type="compositionally biased region" description="Basic residues" evidence="1">
    <location>
        <begin position="110"/>
        <end position="126"/>
    </location>
</feature>
<gene>
    <name evidence="3" type="primary">LOC105416943</name>
</gene>
<proteinExistence type="predicted"/>
<accession>A0A3B5JXC3</accession>
<feature type="compositionally biased region" description="Low complexity" evidence="1">
    <location>
        <begin position="171"/>
        <end position="189"/>
    </location>
</feature>
<feature type="region of interest" description="Disordered" evidence="1">
    <location>
        <begin position="69"/>
        <end position="254"/>
    </location>
</feature>
<dbReference type="GO" id="GO:0005654">
    <property type="term" value="C:nucleoplasm"/>
    <property type="evidence" value="ECO:0007669"/>
    <property type="project" value="TreeGrafter"/>
</dbReference>
<dbReference type="GO" id="GO:0097355">
    <property type="term" value="P:protein localization to heterochromatin"/>
    <property type="evidence" value="ECO:0007669"/>
    <property type="project" value="TreeGrafter"/>
</dbReference>
<dbReference type="CDD" id="cd22896">
    <property type="entry name" value="periphilin-like"/>
    <property type="match status" value="1"/>
</dbReference>